<sequence length="580" mass="65399">MMLEKRFQEPKHGILMGAQEDNSMISDKEDKLTYKCVRVDGEGSFVAASEDNVLEVEHLLAVPDDEKILMDDILCFESKDSELLIRDDVPCSDDCYQLNTDFGALDCNIMQDERQEPKFDFLDSILQGLNEDSFHDTPGFSSECADYLLGTGNGNLYTGELSACFSLKDVGATGMLDSSEAVVSIPSQYDTVLDKMTIGELHEAFQKAFGQETSVKDKQWLKRHVLFGLQNCMELENVSSLLDNGPSSHENEDGLLCTSGSQVLLEGKDMNDILKSNYSEGETTGFQISNLVDKENVVLTPKRQRKPTRRYIEESSDVSCRHSSGRPDTPVNSSMDNVLQPRSQNRLIHQRNLATARVIGKEDIVGRSATDTRKPRTGRGRPRKRFSSLVGHDSDESKEYELLSVVPKINRVLESPQYESQDEEVSDDSILVRRSGKATRRKHHRLWNLSEVMKLIEGVSRFGVGRWTDIKRMLFAASAHRTSVDLKDKWRNLLRASCLQRQSKKEMEQRKKHASYPIPQSVLRRVRELANIYPYPRDRKSKLAQTAATAASNLDSAAPPTRTNAAISRSGRVVHRKNFV</sequence>
<dbReference type="Proteomes" id="UP000825729">
    <property type="component" value="Unassembled WGS sequence"/>
</dbReference>
<comment type="caution">
    <text evidence="4">The sequence shown here is derived from an EMBL/GenBank/DDBJ whole genome shotgun (WGS) entry which is preliminary data.</text>
</comment>
<protein>
    <submittedName>
        <fullName evidence="4">Uncharacterized protein</fullName>
    </submittedName>
</protein>
<dbReference type="PROSITE" id="PS51294">
    <property type="entry name" value="HTH_MYB"/>
    <property type="match status" value="1"/>
</dbReference>
<dbReference type="InterPro" id="IPR001005">
    <property type="entry name" value="SANT/Myb"/>
</dbReference>
<evidence type="ECO:0000259" key="2">
    <source>
        <dbReference type="PROSITE" id="PS50090"/>
    </source>
</evidence>
<feature type="domain" description="HTH myb-type" evidence="3">
    <location>
        <begin position="439"/>
        <end position="498"/>
    </location>
</feature>
<evidence type="ECO:0000313" key="4">
    <source>
        <dbReference type="EMBL" id="KAG9441761.1"/>
    </source>
</evidence>
<dbReference type="InterPro" id="IPR009057">
    <property type="entry name" value="Homeodomain-like_sf"/>
</dbReference>
<accession>A0AAV7E1J2</accession>
<dbReference type="Pfam" id="PF00249">
    <property type="entry name" value="Myb_DNA-binding"/>
    <property type="match status" value="1"/>
</dbReference>
<evidence type="ECO:0000259" key="3">
    <source>
        <dbReference type="PROSITE" id="PS51294"/>
    </source>
</evidence>
<dbReference type="EMBL" id="JAINDJ010000007">
    <property type="protein sequence ID" value="KAG9441761.1"/>
    <property type="molecule type" value="Genomic_DNA"/>
</dbReference>
<keyword evidence="5" id="KW-1185">Reference proteome</keyword>
<dbReference type="SUPFAM" id="SSF46689">
    <property type="entry name" value="Homeodomain-like"/>
    <property type="match status" value="1"/>
</dbReference>
<feature type="region of interest" description="Disordered" evidence="1">
    <location>
        <begin position="364"/>
        <end position="392"/>
    </location>
</feature>
<dbReference type="PROSITE" id="PS50090">
    <property type="entry name" value="MYB_LIKE"/>
    <property type="match status" value="1"/>
</dbReference>
<evidence type="ECO:0000256" key="1">
    <source>
        <dbReference type="SAM" id="MobiDB-lite"/>
    </source>
</evidence>
<evidence type="ECO:0000313" key="5">
    <source>
        <dbReference type="Proteomes" id="UP000825729"/>
    </source>
</evidence>
<name>A0AAV7E1J2_ARIFI</name>
<dbReference type="InterPro" id="IPR017930">
    <property type="entry name" value="Myb_dom"/>
</dbReference>
<reference evidence="4 5" key="1">
    <citation type="submission" date="2021-07" db="EMBL/GenBank/DDBJ databases">
        <title>The Aristolochia fimbriata genome: insights into angiosperm evolution, floral development and chemical biosynthesis.</title>
        <authorList>
            <person name="Jiao Y."/>
        </authorList>
    </citation>
    <scope>NUCLEOTIDE SEQUENCE [LARGE SCALE GENOMIC DNA]</scope>
    <source>
        <strain evidence="4">IBCAS-2021</strain>
        <tissue evidence="4">Leaf</tissue>
    </source>
</reference>
<proteinExistence type="predicted"/>
<gene>
    <name evidence="4" type="ORF">H6P81_017615</name>
</gene>
<dbReference type="PANTHER" id="PTHR47122">
    <property type="entry name" value="MYB-LIKE DNA-BINDING DOMAIN CONTAINING PROTEIN, EXPRESSED"/>
    <property type="match status" value="1"/>
</dbReference>
<feature type="compositionally biased region" description="Basic residues" evidence="1">
    <location>
        <begin position="375"/>
        <end position="386"/>
    </location>
</feature>
<feature type="domain" description="Myb-like" evidence="2">
    <location>
        <begin position="447"/>
        <end position="494"/>
    </location>
</feature>
<dbReference type="CDD" id="cd11660">
    <property type="entry name" value="SANT_TRF"/>
    <property type="match status" value="1"/>
</dbReference>
<dbReference type="Gene3D" id="1.10.246.220">
    <property type="match status" value="1"/>
</dbReference>
<dbReference type="PANTHER" id="PTHR47122:SF8">
    <property type="entry name" value="MYB-LIKE DOMAIN-CONTAINING PROTEIN"/>
    <property type="match status" value="1"/>
</dbReference>
<feature type="compositionally biased region" description="Basic and acidic residues" evidence="1">
    <location>
        <begin position="364"/>
        <end position="374"/>
    </location>
</feature>
<dbReference type="SMART" id="SM00717">
    <property type="entry name" value="SANT"/>
    <property type="match status" value="1"/>
</dbReference>
<organism evidence="4 5">
    <name type="scientific">Aristolochia fimbriata</name>
    <name type="common">White veined hardy Dutchman's pipe vine</name>
    <dbReference type="NCBI Taxonomy" id="158543"/>
    <lineage>
        <taxon>Eukaryota</taxon>
        <taxon>Viridiplantae</taxon>
        <taxon>Streptophyta</taxon>
        <taxon>Embryophyta</taxon>
        <taxon>Tracheophyta</taxon>
        <taxon>Spermatophyta</taxon>
        <taxon>Magnoliopsida</taxon>
        <taxon>Magnoliidae</taxon>
        <taxon>Piperales</taxon>
        <taxon>Aristolochiaceae</taxon>
        <taxon>Aristolochia</taxon>
    </lineage>
</organism>
<dbReference type="AlphaFoldDB" id="A0AAV7E1J2"/>
<feature type="region of interest" description="Disordered" evidence="1">
    <location>
        <begin position="302"/>
        <end position="337"/>
    </location>
</feature>